<accession>A0AB34FYM2</accession>
<dbReference type="Proteomes" id="UP001163105">
    <property type="component" value="Unassembled WGS sequence"/>
</dbReference>
<sequence>MPRRNDAFNIVVGVLLAIWITTRIADFRALATSQTPYFESSASYDWGAYGLAPRQSYRTIQGQSPKPNLVRQSQHCDGGLIFLHPEQTTSTCENSPFVIFDSDANLVWLPPADEWDNTCARDLTVQDFNGRNHIVYRTADGNGAERYVVVDDSYQVVADIQPVGAFAGKLQALRITDDDTAIITFTNRTAAMPGQASAACEQNHDIIFQEIGLGSGELRFEWRASIHMSSSLCGAQHEPTYINSVDKTKAGDYLVAGSFSSENKILAVSHRDGTVLWQLGGSTTDFEVAPNNAALHLSGRHRASLLGASTTTLMVVDDGQGDSAAGASRGRGYSRVSTVELDLERRVATLSNMKASSRAPGNAASNIASSVQLLPSTGVLMSYDDTSSFTEFLDGHVLCEVHFAPSRLPSSPFQIPGLPALATAPRYRISKYKWAGQPRGAPDMVVDPKEKAVYVSWNGATAIDAWVLQSRRSGENDAWFDHVRVPKVNFETRIPIPAHSEDMIRVVALDRDWMVAGYTETASQHMATASAATTHRADHNPPWIAVGLILSCIGALLRRKMHLRKPPQAERWGTGQGGAHLGREAETSAWSDKC</sequence>
<dbReference type="InterPro" id="IPR039535">
    <property type="entry name" value="ASST-like"/>
</dbReference>
<keyword evidence="4" id="KW-1185">Reference proteome</keyword>
<keyword evidence="2" id="KW-0472">Membrane</keyword>
<dbReference type="AlphaFoldDB" id="A0AB34FYM2"/>
<feature type="compositionally biased region" description="Basic and acidic residues" evidence="1">
    <location>
        <begin position="581"/>
        <end position="594"/>
    </location>
</feature>
<feature type="transmembrane region" description="Helical" evidence="2">
    <location>
        <begin position="7"/>
        <end position="25"/>
    </location>
</feature>
<gene>
    <name evidence="3" type="ORF">O9K51_04686</name>
</gene>
<feature type="region of interest" description="Disordered" evidence="1">
    <location>
        <begin position="566"/>
        <end position="594"/>
    </location>
</feature>
<organism evidence="3 4">
    <name type="scientific">Purpureocillium lavendulum</name>
    <dbReference type="NCBI Taxonomy" id="1247861"/>
    <lineage>
        <taxon>Eukaryota</taxon>
        <taxon>Fungi</taxon>
        <taxon>Dikarya</taxon>
        <taxon>Ascomycota</taxon>
        <taxon>Pezizomycotina</taxon>
        <taxon>Sordariomycetes</taxon>
        <taxon>Hypocreomycetidae</taxon>
        <taxon>Hypocreales</taxon>
        <taxon>Ophiocordycipitaceae</taxon>
        <taxon>Purpureocillium</taxon>
    </lineage>
</organism>
<dbReference type="Pfam" id="PF14269">
    <property type="entry name" value="Arylsulfotran_2"/>
    <property type="match status" value="1"/>
</dbReference>
<name>A0AB34FYM2_9HYPO</name>
<dbReference type="InterPro" id="IPR053143">
    <property type="entry name" value="Arylsulfate_ST"/>
</dbReference>
<evidence type="ECO:0000313" key="3">
    <source>
        <dbReference type="EMBL" id="KAJ6443507.1"/>
    </source>
</evidence>
<evidence type="ECO:0000313" key="4">
    <source>
        <dbReference type="Proteomes" id="UP001163105"/>
    </source>
</evidence>
<evidence type="ECO:0000256" key="1">
    <source>
        <dbReference type="SAM" id="MobiDB-lite"/>
    </source>
</evidence>
<keyword evidence="2" id="KW-0812">Transmembrane</keyword>
<keyword evidence="2" id="KW-1133">Transmembrane helix</keyword>
<reference evidence="3" key="1">
    <citation type="submission" date="2023-01" db="EMBL/GenBank/DDBJ databases">
        <title>The growth and conidiation of Purpureocillium lavendulum are regulated by nitrogen source and histone H3K14 acetylation.</title>
        <authorList>
            <person name="Tang P."/>
            <person name="Han J."/>
            <person name="Zhang C."/>
            <person name="Tang P."/>
            <person name="Qi F."/>
            <person name="Zhang K."/>
            <person name="Liang L."/>
        </authorList>
    </citation>
    <scope>NUCLEOTIDE SEQUENCE</scope>
    <source>
        <strain evidence="3">YMF1.00683</strain>
    </source>
</reference>
<comment type="caution">
    <text evidence="3">The sequence shown here is derived from an EMBL/GenBank/DDBJ whole genome shotgun (WGS) entry which is preliminary data.</text>
</comment>
<protein>
    <submittedName>
        <fullName evidence="3">Uncharacterized protein</fullName>
    </submittedName>
</protein>
<dbReference type="PANTHER" id="PTHR35340:SF5">
    <property type="entry name" value="ASST-DOMAIN-CONTAINING PROTEIN"/>
    <property type="match status" value="1"/>
</dbReference>
<evidence type="ECO:0000256" key="2">
    <source>
        <dbReference type="SAM" id="Phobius"/>
    </source>
</evidence>
<dbReference type="EMBL" id="JAQHRD010000003">
    <property type="protein sequence ID" value="KAJ6443507.1"/>
    <property type="molecule type" value="Genomic_DNA"/>
</dbReference>
<proteinExistence type="predicted"/>
<dbReference type="PANTHER" id="PTHR35340">
    <property type="entry name" value="PQQ ENZYME REPEAT PROTEIN-RELATED"/>
    <property type="match status" value="1"/>
</dbReference>